<keyword evidence="3" id="KW-1185">Reference proteome</keyword>
<reference evidence="2" key="1">
    <citation type="submission" date="2022-03" db="EMBL/GenBank/DDBJ databases">
        <authorList>
            <person name="Tunstrom K."/>
        </authorList>
    </citation>
    <scope>NUCLEOTIDE SEQUENCE</scope>
</reference>
<organism evidence="2 3">
    <name type="scientific">Euphydryas editha</name>
    <name type="common">Edith's checkerspot</name>
    <dbReference type="NCBI Taxonomy" id="104508"/>
    <lineage>
        <taxon>Eukaryota</taxon>
        <taxon>Metazoa</taxon>
        <taxon>Ecdysozoa</taxon>
        <taxon>Arthropoda</taxon>
        <taxon>Hexapoda</taxon>
        <taxon>Insecta</taxon>
        <taxon>Pterygota</taxon>
        <taxon>Neoptera</taxon>
        <taxon>Endopterygota</taxon>
        <taxon>Lepidoptera</taxon>
        <taxon>Glossata</taxon>
        <taxon>Ditrysia</taxon>
        <taxon>Papilionoidea</taxon>
        <taxon>Nymphalidae</taxon>
        <taxon>Nymphalinae</taxon>
        <taxon>Euphydryas</taxon>
    </lineage>
</organism>
<protein>
    <recommendedName>
        <fullName evidence="4">Transposase</fullName>
    </recommendedName>
</protein>
<evidence type="ECO:0000313" key="3">
    <source>
        <dbReference type="Proteomes" id="UP001153954"/>
    </source>
</evidence>
<evidence type="ECO:0008006" key="4">
    <source>
        <dbReference type="Google" id="ProtNLM"/>
    </source>
</evidence>
<dbReference type="AlphaFoldDB" id="A0AAU9UBU6"/>
<sequence>MESQPGSSRQNLKDINSPRKKRQKTETTLYRTENRPIFYMDETWVNAGHTVSKTYVDTTITSKRKAFMEGLNTGAKNPTSKGRRLIVVHMGNENGFVEGSDDIFKSKNR</sequence>
<accession>A0AAU9UBU6</accession>
<gene>
    <name evidence="2" type="ORF">EEDITHA_LOCUS10693</name>
</gene>
<proteinExistence type="predicted"/>
<name>A0AAU9UBU6_EUPED</name>
<feature type="region of interest" description="Disordered" evidence="1">
    <location>
        <begin position="1"/>
        <end position="27"/>
    </location>
</feature>
<feature type="compositionally biased region" description="Polar residues" evidence="1">
    <location>
        <begin position="1"/>
        <end position="14"/>
    </location>
</feature>
<dbReference type="Proteomes" id="UP001153954">
    <property type="component" value="Unassembled WGS sequence"/>
</dbReference>
<dbReference type="EMBL" id="CAKOGL010000015">
    <property type="protein sequence ID" value="CAH2095214.1"/>
    <property type="molecule type" value="Genomic_DNA"/>
</dbReference>
<evidence type="ECO:0000313" key="2">
    <source>
        <dbReference type="EMBL" id="CAH2095214.1"/>
    </source>
</evidence>
<comment type="caution">
    <text evidence="2">The sequence shown here is derived from an EMBL/GenBank/DDBJ whole genome shotgun (WGS) entry which is preliminary data.</text>
</comment>
<evidence type="ECO:0000256" key="1">
    <source>
        <dbReference type="SAM" id="MobiDB-lite"/>
    </source>
</evidence>